<comment type="caution">
    <text evidence="2">The sequence shown here is derived from an EMBL/GenBank/DDBJ whole genome shotgun (WGS) entry which is preliminary data.</text>
</comment>
<dbReference type="Proteomes" id="UP000709295">
    <property type="component" value="Unassembled WGS sequence"/>
</dbReference>
<feature type="compositionally biased region" description="Polar residues" evidence="1">
    <location>
        <begin position="115"/>
        <end position="125"/>
    </location>
</feature>
<evidence type="ECO:0000313" key="3">
    <source>
        <dbReference type="Proteomes" id="UP000709295"/>
    </source>
</evidence>
<feature type="region of interest" description="Disordered" evidence="1">
    <location>
        <begin position="279"/>
        <end position="350"/>
    </location>
</feature>
<feature type="compositionally biased region" description="Acidic residues" evidence="1">
    <location>
        <begin position="318"/>
        <end position="343"/>
    </location>
</feature>
<name>A0A8J5IB01_9STRA</name>
<evidence type="ECO:0000256" key="1">
    <source>
        <dbReference type="SAM" id="MobiDB-lite"/>
    </source>
</evidence>
<dbReference type="EMBL" id="JAENGY010002414">
    <property type="protein sequence ID" value="KAG6944291.1"/>
    <property type="molecule type" value="Genomic_DNA"/>
</dbReference>
<keyword evidence="3" id="KW-1185">Reference proteome</keyword>
<accession>A0A8J5IB01</accession>
<feature type="compositionally biased region" description="Basic residues" evidence="1">
    <location>
        <begin position="105"/>
        <end position="114"/>
    </location>
</feature>
<feature type="compositionally biased region" description="Basic and acidic residues" evidence="1">
    <location>
        <begin position="127"/>
        <end position="147"/>
    </location>
</feature>
<gene>
    <name evidence="2" type="ORF">JG688_00017155</name>
</gene>
<evidence type="ECO:0000313" key="2">
    <source>
        <dbReference type="EMBL" id="KAG6944291.1"/>
    </source>
</evidence>
<protein>
    <submittedName>
        <fullName evidence="2">Uncharacterized protein</fullName>
    </submittedName>
</protein>
<reference evidence="2" key="1">
    <citation type="submission" date="2021-01" db="EMBL/GenBank/DDBJ databases">
        <title>Phytophthora aleatoria, a newly-described species from Pinus radiata is distinct from Phytophthora cactorum isolates based on comparative genomics.</title>
        <authorList>
            <person name="Mcdougal R."/>
            <person name="Panda P."/>
            <person name="Williams N."/>
            <person name="Studholme D.J."/>
        </authorList>
    </citation>
    <scope>NUCLEOTIDE SEQUENCE</scope>
    <source>
        <strain evidence="2">NZFS 4037</strain>
    </source>
</reference>
<feature type="compositionally biased region" description="Basic and acidic residues" evidence="1">
    <location>
        <begin position="156"/>
        <end position="183"/>
    </location>
</feature>
<dbReference type="AlphaFoldDB" id="A0A8J5IB01"/>
<feature type="compositionally biased region" description="Basic and acidic residues" evidence="1">
    <location>
        <begin position="194"/>
        <end position="212"/>
    </location>
</feature>
<feature type="compositionally biased region" description="Basic and acidic residues" evidence="1">
    <location>
        <begin position="1"/>
        <end position="35"/>
    </location>
</feature>
<sequence length="411" mass="45033">MGGRRETRRESDAFKARLEGRSSEDRHRLAAEHRAYLAGERATDADFGPGEAPVAQASQPAHVPRPAKTPSRPPIGKAAAYLAALKKRMAENDGERVDTTQAPKDKKRRAKGKRSVSTTHSQSEGSGKPKELTQKEKAALANEEKAAQEAIAVSRARAEATKKTLARAKERHTADMEAKRGAEARAAALKRLKEKKEKNACSAQKKGEKDQETAVASVGAEKKKRRTCPHDASGDDDADDESNISSSTRYDGFLGTGDAPQTRLRTLVLVVSNSPEPEAVSVALPADQTSGTFGCAGMDSDVEEDSSESENWYFEDHDGVEDETESEVLREEEEGAEEEETDSDENHLDGAAIIARRKNNEAKRRASKRLKEAVAKLRRDWNTTTESWDILTREEMAVLAQDTKALEKNAR</sequence>
<feature type="region of interest" description="Disordered" evidence="1">
    <location>
        <begin position="1"/>
        <end position="258"/>
    </location>
</feature>
<organism evidence="2 3">
    <name type="scientific">Phytophthora aleatoria</name>
    <dbReference type="NCBI Taxonomy" id="2496075"/>
    <lineage>
        <taxon>Eukaryota</taxon>
        <taxon>Sar</taxon>
        <taxon>Stramenopiles</taxon>
        <taxon>Oomycota</taxon>
        <taxon>Peronosporomycetes</taxon>
        <taxon>Peronosporales</taxon>
        <taxon>Peronosporaceae</taxon>
        <taxon>Phytophthora</taxon>
    </lineage>
</organism>
<feature type="compositionally biased region" description="Basic and acidic residues" evidence="1">
    <location>
        <begin position="88"/>
        <end position="98"/>
    </location>
</feature>
<proteinExistence type="predicted"/>